<organism evidence="1">
    <name type="scientific">Borely moumouvirus</name>
    <dbReference type="NCBI Taxonomy" id="2712067"/>
    <lineage>
        <taxon>Viruses</taxon>
        <taxon>Varidnaviria</taxon>
        <taxon>Bamfordvirae</taxon>
        <taxon>Nucleocytoviricota</taxon>
        <taxon>Megaviricetes</taxon>
        <taxon>Imitervirales</taxon>
        <taxon>Mimiviridae</taxon>
        <taxon>Megamimivirinae</taxon>
        <taxon>Moumouvirus</taxon>
    </lineage>
</organism>
<evidence type="ECO:0000313" key="1">
    <source>
        <dbReference type="EMBL" id="QID06579.1"/>
    </source>
</evidence>
<accession>A0A6G6ACK3</accession>
<name>A0A6G6ACK3_9VIRU</name>
<dbReference type="EMBL" id="MN175499">
    <property type="protein sequence ID" value="QID06579.1"/>
    <property type="molecule type" value="Genomic_DNA"/>
</dbReference>
<proteinExistence type="predicted"/>
<reference evidence="1" key="1">
    <citation type="submission" date="2019-07" db="EMBL/GenBank/DDBJ databases">
        <title>The discovery of a new lineage B mimivirus raises questions about particles surface fibrils.</title>
        <authorList>
            <person name="Silva L.K.S."/>
            <person name="Rodrigues R.A.L."/>
            <person name="Andrade A.C.S.P."/>
            <person name="Hikida H."/>
            <person name="Andreani J."/>
            <person name="Levasseur A."/>
            <person name="La Scola B."/>
            <person name="Abrahao J.S."/>
        </authorList>
    </citation>
    <scope>NUCLEOTIDE SEQUENCE</scope>
    <source>
        <strain evidence="1">B60</strain>
    </source>
</reference>
<sequence>MISDIESLEKFLLDGNTDETFDPINLNIYGFLFNNCPKILSRFINKAKEIHGDKYDYSYVDYKSRIIEVTIKCNNCGNIFNIKPKSHLVSKKGCSACYSSNEDKRLMKEKIFIDKLEKMYGSNFIYTKIKYFNSKRKVIITCSKCMRDYKRQPETFVRGNFKCRPCSFPKKIKLFK</sequence>
<protein>
    <submittedName>
        <fullName evidence="1">Uncharacterized protein</fullName>
    </submittedName>
</protein>